<name>A0A804LRF7_MAIZE</name>
<dbReference type="AlphaFoldDB" id="A0A804LRF7"/>
<feature type="chain" id="PRO_5032696710" description="NIF system FeS cluster assembly NifU N-terminal domain-containing protein" evidence="1">
    <location>
        <begin position="21"/>
        <end position="148"/>
    </location>
</feature>
<dbReference type="GO" id="GO:0005737">
    <property type="term" value="C:cytoplasm"/>
    <property type="evidence" value="ECO:0000318"/>
    <property type="project" value="GO_Central"/>
</dbReference>
<evidence type="ECO:0000313" key="3">
    <source>
        <dbReference type="EnsemblPlants" id="Zm00001eb030940_P001"/>
    </source>
</evidence>
<dbReference type="GO" id="GO:0005759">
    <property type="term" value="C:mitochondrial matrix"/>
    <property type="evidence" value="ECO:0000318"/>
    <property type="project" value="GO_Central"/>
</dbReference>
<sequence>MLRTGGRWLLAPGLWWRGLGTGATTYVDLATTTAGVSAYHEQVMDHYNNPWNIGSFNKDDPNVDTGLVGASACVDIMKLQIYVDKDSNKIVDACFKTFGCGSTIVSSPHRVVPLIWRLFSSVTPVLHDLKDMIFSYWFAQVVFIYDVW</sequence>
<accession>A0A804LRF7</accession>
<dbReference type="Proteomes" id="UP000007305">
    <property type="component" value="Chromosome 1"/>
</dbReference>
<reference evidence="4" key="1">
    <citation type="submission" date="2015-12" db="EMBL/GenBank/DDBJ databases">
        <title>Update maize B73 reference genome by single molecule sequencing technologies.</title>
        <authorList>
            <consortium name="Maize Genome Sequencing Project"/>
            <person name="Ware D."/>
        </authorList>
    </citation>
    <scope>NUCLEOTIDE SEQUENCE [LARGE SCALE GENOMIC DNA]</scope>
    <source>
        <strain evidence="4">cv. B73</strain>
    </source>
</reference>
<feature type="signal peptide" evidence="1">
    <location>
        <begin position="1"/>
        <end position="20"/>
    </location>
</feature>
<dbReference type="GO" id="GO:0051537">
    <property type="term" value="F:2 iron, 2 sulfur cluster binding"/>
    <property type="evidence" value="ECO:0000318"/>
    <property type="project" value="GO_Central"/>
</dbReference>
<dbReference type="CDD" id="cd06664">
    <property type="entry name" value="IscU_like"/>
    <property type="match status" value="1"/>
</dbReference>
<dbReference type="SUPFAM" id="SSF82649">
    <property type="entry name" value="SufE/NifU"/>
    <property type="match status" value="1"/>
</dbReference>
<dbReference type="GO" id="GO:0008198">
    <property type="term" value="F:ferrous iron binding"/>
    <property type="evidence" value="ECO:0000318"/>
    <property type="project" value="GO_Central"/>
</dbReference>
<dbReference type="InterPro" id="IPR002871">
    <property type="entry name" value="NIF_FeS_clus_asmbl_NifU_N"/>
</dbReference>
<feature type="domain" description="NIF system FeS cluster assembly NifU N-terminal" evidence="2">
    <location>
        <begin position="38"/>
        <end position="107"/>
    </location>
</feature>
<dbReference type="InParanoid" id="A0A804LRF7"/>
<dbReference type="Pfam" id="PF01592">
    <property type="entry name" value="NifU_N"/>
    <property type="match status" value="1"/>
</dbReference>
<evidence type="ECO:0000256" key="1">
    <source>
        <dbReference type="SAM" id="SignalP"/>
    </source>
</evidence>
<dbReference type="FunFam" id="3.90.1010.10:FF:000019">
    <property type="entry name" value="Iron-sulfur cluster assembly enzyme b"/>
    <property type="match status" value="1"/>
</dbReference>
<proteinExistence type="predicted"/>
<reference evidence="3" key="2">
    <citation type="submission" date="2019-07" db="EMBL/GenBank/DDBJ databases">
        <authorList>
            <person name="Seetharam A."/>
            <person name="Woodhouse M."/>
            <person name="Cannon E."/>
        </authorList>
    </citation>
    <scope>NUCLEOTIDE SEQUENCE [LARGE SCALE GENOMIC DNA]</scope>
    <source>
        <strain evidence="3">cv. B73</strain>
    </source>
</reference>
<dbReference type="Gene3D" id="3.90.1010.10">
    <property type="match status" value="1"/>
</dbReference>
<organism evidence="3 4">
    <name type="scientific">Zea mays</name>
    <name type="common">Maize</name>
    <dbReference type="NCBI Taxonomy" id="4577"/>
    <lineage>
        <taxon>Eukaryota</taxon>
        <taxon>Viridiplantae</taxon>
        <taxon>Streptophyta</taxon>
        <taxon>Embryophyta</taxon>
        <taxon>Tracheophyta</taxon>
        <taxon>Spermatophyta</taxon>
        <taxon>Magnoliopsida</taxon>
        <taxon>Liliopsida</taxon>
        <taxon>Poales</taxon>
        <taxon>Poaceae</taxon>
        <taxon>PACMAD clade</taxon>
        <taxon>Panicoideae</taxon>
        <taxon>Andropogonodae</taxon>
        <taxon>Andropogoneae</taxon>
        <taxon>Tripsacinae</taxon>
        <taxon>Zea</taxon>
    </lineage>
</organism>
<evidence type="ECO:0000313" key="4">
    <source>
        <dbReference type="Proteomes" id="UP000007305"/>
    </source>
</evidence>
<dbReference type="PANTHER" id="PTHR10093">
    <property type="entry name" value="IRON-SULFUR CLUSTER ASSEMBLY ENZYME NIFU HOMOLOG"/>
    <property type="match status" value="1"/>
</dbReference>
<reference evidence="3" key="3">
    <citation type="submission" date="2021-05" db="UniProtKB">
        <authorList>
            <consortium name="EnsemblPlants"/>
        </authorList>
    </citation>
    <scope>IDENTIFICATION</scope>
    <source>
        <strain evidence="3">cv. B73</strain>
    </source>
</reference>
<dbReference type="EnsemblPlants" id="Zm00001eb030940_T001">
    <property type="protein sequence ID" value="Zm00001eb030940_P001"/>
    <property type="gene ID" value="Zm00001eb030940"/>
</dbReference>
<dbReference type="Gramene" id="Zm00001eb030940_T001">
    <property type="protein sequence ID" value="Zm00001eb030940_P001"/>
    <property type="gene ID" value="Zm00001eb030940"/>
</dbReference>
<dbReference type="GO" id="GO:0006879">
    <property type="term" value="P:intracellular iron ion homeostasis"/>
    <property type="evidence" value="ECO:0000318"/>
    <property type="project" value="GO_Central"/>
</dbReference>
<evidence type="ECO:0000259" key="2">
    <source>
        <dbReference type="Pfam" id="PF01592"/>
    </source>
</evidence>
<keyword evidence="1" id="KW-0732">Signal</keyword>
<keyword evidence="4" id="KW-1185">Reference proteome</keyword>
<protein>
    <recommendedName>
        <fullName evidence="2">NIF system FeS cluster assembly NifU N-terminal domain-containing protein</fullName>
    </recommendedName>
</protein>
<dbReference type="GO" id="GO:0016226">
    <property type="term" value="P:iron-sulfur cluster assembly"/>
    <property type="evidence" value="ECO:0007669"/>
    <property type="project" value="InterPro"/>
</dbReference>